<evidence type="ECO:0000259" key="1">
    <source>
        <dbReference type="PROSITE" id="PS50943"/>
    </source>
</evidence>
<feature type="domain" description="HTH cro/C1-type" evidence="1">
    <location>
        <begin position="13"/>
        <end position="68"/>
    </location>
</feature>
<dbReference type="SUPFAM" id="SSF47413">
    <property type="entry name" value="lambda repressor-like DNA-binding domains"/>
    <property type="match status" value="1"/>
</dbReference>
<dbReference type="PROSITE" id="PS50943">
    <property type="entry name" value="HTH_CROC1"/>
    <property type="match status" value="1"/>
</dbReference>
<dbReference type="Gene3D" id="1.10.260.40">
    <property type="entry name" value="lambda repressor-like DNA-binding domains"/>
    <property type="match status" value="1"/>
</dbReference>
<keyword evidence="3" id="KW-1185">Reference proteome</keyword>
<sequence>MMKTDSELIAERLLKIIDERNLTINRVATLSDMGQSSVNAIFRGASASPKIVTLRKIARGLDMSLLELLDFPPYNEVEK</sequence>
<protein>
    <submittedName>
        <fullName evidence="2">Helix-turn-helix domain-containing protein</fullName>
    </submittedName>
</protein>
<dbReference type="SMART" id="SM00530">
    <property type="entry name" value="HTH_XRE"/>
    <property type="match status" value="1"/>
</dbReference>
<reference evidence="3" key="1">
    <citation type="journal article" date="2019" name="Int. J. Syst. Evol. Microbiol.">
        <title>The Global Catalogue of Microorganisms (GCM) 10K type strain sequencing project: providing services to taxonomists for standard genome sequencing and annotation.</title>
        <authorList>
            <consortium name="The Broad Institute Genomics Platform"/>
            <consortium name="The Broad Institute Genome Sequencing Center for Infectious Disease"/>
            <person name="Wu L."/>
            <person name="Ma J."/>
        </authorList>
    </citation>
    <scope>NUCLEOTIDE SEQUENCE [LARGE SCALE GENOMIC DNA]</scope>
    <source>
        <strain evidence="3">CCM 8937</strain>
    </source>
</reference>
<comment type="caution">
    <text evidence="2">The sequence shown here is derived from an EMBL/GenBank/DDBJ whole genome shotgun (WGS) entry which is preliminary data.</text>
</comment>
<evidence type="ECO:0000313" key="3">
    <source>
        <dbReference type="Proteomes" id="UP001597191"/>
    </source>
</evidence>
<dbReference type="CDD" id="cd00093">
    <property type="entry name" value="HTH_XRE"/>
    <property type="match status" value="1"/>
</dbReference>
<accession>A0ABW4BKK4</accession>
<proteinExistence type="predicted"/>
<dbReference type="Pfam" id="PF01381">
    <property type="entry name" value="HTH_3"/>
    <property type="match status" value="1"/>
</dbReference>
<dbReference type="InterPro" id="IPR001387">
    <property type="entry name" value="Cro/C1-type_HTH"/>
</dbReference>
<organism evidence="2 3">
    <name type="scientific">Lapidilactobacillus gannanensis</name>
    <dbReference type="NCBI Taxonomy" id="2486002"/>
    <lineage>
        <taxon>Bacteria</taxon>
        <taxon>Bacillati</taxon>
        <taxon>Bacillota</taxon>
        <taxon>Bacilli</taxon>
        <taxon>Lactobacillales</taxon>
        <taxon>Lactobacillaceae</taxon>
        <taxon>Lapidilactobacillus</taxon>
    </lineage>
</organism>
<evidence type="ECO:0000313" key="2">
    <source>
        <dbReference type="EMBL" id="MFD1410772.1"/>
    </source>
</evidence>
<name>A0ABW4BKK4_9LACO</name>
<dbReference type="EMBL" id="JBHTOH010000025">
    <property type="protein sequence ID" value="MFD1410772.1"/>
    <property type="molecule type" value="Genomic_DNA"/>
</dbReference>
<dbReference type="InterPro" id="IPR010982">
    <property type="entry name" value="Lambda_DNA-bd_dom_sf"/>
</dbReference>
<gene>
    <name evidence="2" type="ORF">ACFQ4R_03975</name>
</gene>
<dbReference type="Proteomes" id="UP001597191">
    <property type="component" value="Unassembled WGS sequence"/>
</dbReference>